<dbReference type="Proteomes" id="UP000503336">
    <property type="component" value="Chromosome"/>
</dbReference>
<dbReference type="KEGG" id="hdh:G5B40_07245"/>
<name>A0A7L5BWR8_9RHOB</name>
<reference evidence="1 2" key="1">
    <citation type="submission" date="2020-02" db="EMBL/GenBank/DDBJ databases">
        <title>complete genome sequence of Rhodobacteraceae bacterium.</title>
        <authorList>
            <person name="Park J."/>
            <person name="Kim Y.-S."/>
            <person name="Kim K.-H."/>
        </authorList>
    </citation>
    <scope>NUCLEOTIDE SEQUENCE [LARGE SCALE GENOMIC DNA]</scope>
    <source>
        <strain evidence="1 2">RR4-56</strain>
    </source>
</reference>
<protein>
    <recommendedName>
        <fullName evidence="3">Prepilin-type N-terminal cleavage/methylation domain-containing protein</fullName>
    </recommendedName>
</protein>
<evidence type="ECO:0000313" key="2">
    <source>
        <dbReference type="Proteomes" id="UP000503336"/>
    </source>
</evidence>
<organism evidence="1 2">
    <name type="scientific">Pikeienuella piscinae</name>
    <dbReference type="NCBI Taxonomy" id="2748098"/>
    <lineage>
        <taxon>Bacteria</taxon>
        <taxon>Pseudomonadati</taxon>
        <taxon>Pseudomonadota</taxon>
        <taxon>Alphaproteobacteria</taxon>
        <taxon>Rhodobacterales</taxon>
        <taxon>Paracoccaceae</taxon>
        <taxon>Pikeienuella</taxon>
    </lineage>
</organism>
<evidence type="ECO:0000313" key="1">
    <source>
        <dbReference type="EMBL" id="QIE55268.1"/>
    </source>
</evidence>
<sequence length="184" mass="19130">MNMKESGAALLEVLIAVALAAMLAGAAGGVVRFGLTAIERAGAASDRGSAALSRRRAIADMLTRIDRAAPGAPAFEGAAHGVRWRGVVIDASGEWRSGIWRLSGSGLALSRCRSFDGPCPAEADLRAASTDVRFAYAGADGEWREEWPPGAPPMLIRLMLSDSAGSTAPLGEIIIAPRVNSAFR</sequence>
<evidence type="ECO:0008006" key="3">
    <source>
        <dbReference type="Google" id="ProtNLM"/>
    </source>
</evidence>
<keyword evidence="2" id="KW-1185">Reference proteome</keyword>
<gene>
    <name evidence="1" type="ORF">G5B40_07245</name>
</gene>
<dbReference type="AlphaFoldDB" id="A0A7L5BWR8"/>
<proteinExistence type="predicted"/>
<dbReference type="RefSeq" id="WP_165096909.1">
    <property type="nucleotide sequence ID" value="NZ_CP049056.1"/>
</dbReference>
<dbReference type="EMBL" id="CP049056">
    <property type="protein sequence ID" value="QIE55268.1"/>
    <property type="molecule type" value="Genomic_DNA"/>
</dbReference>
<accession>A0A7L5BWR8</accession>